<sequence length="143" mass="16535">MFGPAQMILPHPPLQTDLTDQEMKQAVEKWDLANPKDTDVLDFALVKDPELAELKEHFSADKLTRQLRAIEVKESLDKGFSLEEVLNYPRHLPTSTRTILGDELHYSKPLDNHKTLNIVETYQAPQNLRFSRMDVIEDRKMPP</sequence>
<evidence type="ECO:0000313" key="1">
    <source>
        <dbReference type="EMBL" id="BCZ17154.1"/>
    </source>
</evidence>
<dbReference type="Proteomes" id="UP000826775">
    <property type="component" value="Chromosome"/>
</dbReference>
<dbReference type="EMBL" id="AP024814">
    <property type="protein sequence ID" value="BCZ17154.1"/>
    <property type="molecule type" value="Genomic_DNA"/>
</dbReference>
<accession>A0ABN6I0U6</accession>
<keyword evidence="2" id="KW-1185">Reference proteome</keyword>
<evidence type="ECO:0000313" key="2">
    <source>
        <dbReference type="Proteomes" id="UP000826775"/>
    </source>
</evidence>
<gene>
    <name evidence="1" type="ORF">NHP190003_04360</name>
</gene>
<reference evidence="1 2" key="1">
    <citation type="submission" date="2021-07" db="EMBL/GenBank/DDBJ databases">
        <title>Novel Helicobacter sp. Isolated from a dog.</title>
        <authorList>
            <person name="Rimbara E."/>
            <person name="Suzuki M."/>
        </authorList>
    </citation>
    <scope>NUCLEOTIDE SEQUENCE [LARGE SCALE GENOMIC DNA]</scope>
    <source>
        <strain evidence="2">NHP19-003</strain>
    </source>
</reference>
<protein>
    <submittedName>
        <fullName evidence="1">Uncharacterized protein</fullName>
    </submittedName>
</protein>
<proteinExistence type="predicted"/>
<organism evidence="1 2">
    <name type="scientific">Helicobacter gastrocanis</name>
    <dbReference type="NCBI Taxonomy" id="2849641"/>
    <lineage>
        <taxon>Bacteria</taxon>
        <taxon>Pseudomonadati</taxon>
        <taxon>Campylobacterota</taxon>
        <taxon>Epsilonproteobacteria</taxon>
        <taxon>Campylobacterales</taxon>
        <taxon>Helicobacteraceae</taxon>
        <taxon>Helicobacter</taxon>
    </lineage>
</organism>
<name>A0ABN6I0U6_9HELI</name>